<gene>
    <name evidence="1" type="ORF">M9Y10_028550</name>
</gene>
<evidence type="ECO:0000313" key="2">
    <source>
        <dbReference type="Proteomes" id="UP001470230"/>
    </source>
</evidence>
<reference evidence="1 2" key="1">
    <citation type="submission" date="2024-04" db="EMBL/GenBank/DDBJ databases">
        <title>Tritrichomonas musculus Genome.</title>
        <authorList>
            <person name="Alves-Ferreira E."/>
            <person name="Grigg M."/>
            <person name="Lorenzi H."/>
            <person name="Galac M."/>
        </authorList>
    </citation>
    <scope>NUCLEOTIDE SEQUENCE [LARGE SCALE GENOMIC DNA]</scope>
    <source>
        <strain evidence="1 2">EAF2021</strain>
    </source>
</reference>
<comment type="caution">
    <text evidence="1">The sequence shown here is derived from an EMBL/GenBank/DDBJ whole genome shotgun (WGS) entry which is preliminary data.</text>
</comment>
<proteinExistence type="predicted"/>
<organism evidence="1 2">
    <name type="scientific">Tritrichomonas musculus</name>
    <dbReference type="NCBI Taxonomy" id="1915356"/>
    <lineage>
        <taxon>Eukaryota</taxon>
        <taxon>Metamonada</taxon>
        <taxon>Parabasalia</taxon>
        <taxon>Tritrichomonadida</taxon>
        <taxon>Tritrichomonadidae</taxon>
        <taxon>Tritrichomonas</taxon>
    </lineage>
</organism>
<dbReference type="InterPro" id="IPR016024">
    <property type="entry name" value="ARM-type_fold"/>
</dbReference>
<accession>A0ABR2KKF2</accession>
<protein>
    <recommendedName>
        <fullName evidence="3">FPL domain-containing protein</fullName>
    </recommendedName>
</protein>
<evidence type="ECO:0000313" key="1">
    <source>
        <dbReference type="EMBL" id="KAK8891342.1"/>
    </source>
</evidence>
<evidence type="ECO:0008006" key="3">
    <source>
        <dbReference type="Google" id="ProtNLM"/>
    </source>
</evidence>
<name>A0ABR2KKF2_9EUKA</name>
<keyword evidence="2" id="KW-1185">Reference proteome</keyword>
<sequence length="514" mass="60348">MYKDFYSSETTSFFSDANMDSFSNKLQITFIEHSQKENFDNSIFSLDDLGKAAQNLGISFTEKNLAKIQESLLLFKPFIYSYSGKNAPIHEIFFHNGTYQILISLINLNTIFDQSTYNIYIDFCILTENIIELSLLVILQMTQISKLAINTLISQNFIQIFLQNEETFSTMSKRIGFYALSNMILEMPNETFDAFYNGIYKKLSGSDDVNVRHSGYAKLLYLIDEELNDGSLQTSVFHLLNTFCYRLSILDQQNEKTCYLANDILSRIYGENDYFNSFHSTQKSRRELFYAIFRLCFVYPQFSEVIFKDEYKIKPFINNFKSSHQEDVEFALNFFCLLYHESPPQIKGIIMNIIPWEKLIVRIENHHLSWNTRFFRVVKELSTCPDSIEYFWKSGVYKKIISYSDFHVESKIEVCKLFISILNGSSSWIPPQQYLRFVQEGVIHIFFDIMEYESDIIENILNCLYTINQKLTLINQLDAVRNEYLKCDAVSILKETEYPEKSYYLCKELGLESQ</sequence>
<dbReference type="SUPFAM" id="SSF48371">
    <property type="entry name" value="ARM repeat"/>
    <property type="match status" value="2"/>
</dbReference>
<dbReference type="EMBL" id="JAPFFF010000004">
    <property type="protein sequence ID" value="KAK8891342.1"/>
    <property type="molecule type" value="Genomic_DNA"/>
</dbReference>
<dbReference type="Proteomes" id="UP001470230">
    <property type="component" value="Unassembled WGS sequence"/>
</dbReference>